<proteinExistence type="predicted"/>
<dbReference type="EMBL" id="DTCM01000082">
    <property type="protein sequence ID" value="HGL41356.1"/>
    <property type="molecule type" value="Genomic_DNA"/>
</dbReference>
<dbReference type="PANTHER" id="PTHR42244:SF2">
    <property type="entry name" value="ANTITOXIN VAPB3-RELATED"/>
    <property type="match status" value="1"/>
</dbReference>
<evidence type="ECO:0000313" key="2">
    <source>
        <dbReference type="EMBL" id="HGN89959.1"/>
    </source>
</evidence>
<name>A0A7C4DZK7_CALS0</name>
<dbReference type="EMBL" id="DTAD01000024">
    <property type="protein sequence ID" value="HGN89959.1"/>
    <property type="molecule type" value="Genomic_DNA"/>
</dbReference>
<evidence type="ECO:0000313" key="1">
    <source>
        <dbReference type="EMBL" id="HGL41356.1"/>
    </source>
</evidence>
<protein>
    <submittedName>
        <fullName evidence="2">CopG family transcriptional regulator</fullName>
    </submittedName>
</protein>
<dbReference type="EMBL" id="DRXG01000042">
    <property type="protein sequence ID" value="HHN52093.1"/>
    <property type="molecule type" value="Genomic_DNA"/>
</dbReference>
<sequence length="76" mass="8996">MSSVVAVKVNKRLKEAMRRYSNRVDWPSEIRTFIMEKIRRLEAEENLERVVKMLEETGSVEEGFSLKAVREDRDSH</sequence>
<dbReference type="PANTHER" id="PTHR42244">
    <property type="entry name" value="ANTITOXIN VAPB3-RELATED"/>
    <property type="match status" value="1"/>
</dbReference>
<comment type="caution">
    <text evidence="2">The sequence shown here is derived from an EMBL/GenBank/DDBJ whole genome shotgun (WGS) entry which is preliminary data.</text>
</comment>
<gene>
    <name evidence="3" type="ORF">ENM30_02140</name>
    <name evidence="2" type="ORF">ENT82_02365</name>
    <name evidence="1" type="ORF">ENU43_06810</name>
</gene>
<accession>A0A7C4DZK7</accession>
<reference evidence="2" key="1">
    <citation type="journal article" date="2020" name="mSystems">
        <title>Genome- and Community-Level Interaction Insights into Carbon Utilization and Element Cycling Functions of Hydrothermarchaeota in Hydrothermal Sediment.</title>
        <authorList>
            <person name="Zhou Z."/>
            <person name="Liu Y."/>
            <person name="Xu W."/>
            <person name="Pan J."/>
            <person name="Luo Z.H."/>
            <person name="Li M."/>
        </authorList>
    </citation>
    <scope>NUCLEOTIDE SEQUENCE [LARGE SCALE GENOMIC DNA]</scope>
    <source>
        <strain evidence="3">SpSt-1073</strain>
        <strain evidence="2">SpSt-613</strain>
        <strain evidence="1">SpSt-669</strain>
    </source>
</reference>
<organism evidence="2">
    <name type="scientific">Caldiarchaeum subterraneum</name>
    <dbReference type="NCBI Taxonomy" id="311458"/>
    <lineage>
        <taxon>Archaea</taxon>
        <taxon>Nitrososphaerota</taxon>
        <taxon>Candidatus Caldarchaeales</taxon>
        <taxon>Candidatus Caldarchaeaceae</taxon>
        <taxon>Candidatus Caldarchaeum</taxon>
    </lineage>
</organism>
<dbReference type="InterPro" id="IPR039709">
    <property type="entry name" value="VapB3-like"/>
</dbReference>
<evidence type="ECO:0000313" key="3">
    <source>
        <dbReference type="EMBL" id="HHN52093.1"/>
    </source>
</evidence>
<dbReference type="AlphaFoldDB" id="A0A7C4DZK7"/>